<dbReference type="CDD" id="cd11642">
    <property type="entry name" value="SUMT"/>
    <property type="match status" value="1"/>
</dbReference>
<name>A0A6G8AU97_9ENTE</name>
<organism evidence="12 13">
    <name type="scientific">Vagococcus hydrophili</name>
    <dbReference type="NCBI Taxonomy" id="2714947"/>
    <lineage>
        <taxon>Bacteria</taxon>
        <taxon>Bacillati</taxon>
        <taxon>Bacillota</taxon>
        <taxon>Bacilli</taxon>
        <taxon>Lactobacillales</taxon>
        <taxon>Enterococcaceae</taxon>
        <taxon>Vagococcus</taxon>
    </lineage>
</organism>
<dbReference type="SUPFAM" id="SSF53790">
    <property type="entry name" value="Tetrapyrrole methylase"/>
    <property type="match status" value="1"/>
</dbReference>
<feature type="domain" description="Tetrapyrrole methylase" evidence="10">
    <location>
        <begin position="5"/>
        <end position="214"/>
    </location>
</feature>
<accession>A0A6G8AU97</accession>
<dbReference type="Proteomes" id="UP000501747">
    <property type="component" value="Chromosome"/>
</dbReference>
<dbReference type="SUPFAM" id="SSF69618">
    <property type="entry name" value="HemD-like"/>
    <property type="match status" value="1"/>
</dbReference>
<dbReference type="EMBL" id="CP049887">
    <property type="protein sequence ID" value="QIL48648.1"/>
    <property type="molecule type" value="Genomic_DNA"/>
</dbReference>
<protein>
    <recommendedName>
        <fullName evidence="3">Uroporphyrinogen-III C-methyltransferase</fullName>
        <ecNumber evidence="2">2.1.1.107</ecNumber>
    </recommendedName>
    <alternativeName>
        <fullName evidence="8">Uroporphyrinogen III methylase</fullName>
    </alternativeName>
</protein>
<evidence type="ECO:0000256" key="5">
    <source>
        <dbReference type="ARBA" id="ARBA00022679"/>
    </source>
</evidence>
<dbReference type="RefSeq" id="WP_166034784.1">
    <property type="nucleotide sequence ID" value="NZ_CP049887.1"/>
</dbReference>
<evidence type="ECO:0000313" key="12">
    <source>
        <dbReference type="EMBL" id="QIL48648.1"/>
    </source>
</evidence>
<dbReference type="FunFam" id="3.40.1010.10:FF:000001">
    <property type="entry name" value="Siroheme synthase"/>
    <property type="match status" value="1"/>
</dbReference>
<evidence type="ECO:0000256" key="4">
    <source>
        <dbReference type="ARBA" id="ARBA00022603"/>
    </source>
</evidence>
<dbReference type="GO" id="GO:0004852">
    <property type="term" value="F:uroporphyrinogen-III synthase activity"/>
    <property type="evidence" value="ECO:0007669"/>
    <property type="project" value="InterPro"/>
</dbReference>
<dbReference type="AlphaFoldDB" id="A0A6G8AU97"/>
<proteinExistence type="inferred from homology"/>
<evidence type="ECO:0000256" key="6">
    <source>
        <dbReference type="ARBA" id="ARBA00022691"/>
    </source>
</evidence>
<dbReference type="InterPro" id="IPR003754">
    <property type="entry name" value="4pyrrol_synth_uPrphyn_synth"/>
</dbReference>
<dbReference type="InterPro" id="IPR050161">
    <property type="entry name" value="Siro_Cobalamin_biosynth"/>
</dbReference>
<feature type="domain" description="Tetrapyrrole biosynthesis uroporphyrinogen III synthase" evidence="11">
    <location>
        <begin position="266"/>
        <end position="467"/>
    </location>
</feature>
<dbReference type="EC" id="2.1.1.107" evidence="2"/>
<keyword evidence="6" id="KW-0949">S-adenosyl-L-methionine</keyword>
<dbReference type="KEGG" id="vhy:G7082_09095"/>
<dbReference type="PROSITE" id="PS00839">
    <property type="entry name" value="SUMT_1"/>
    <property type="match status" value="1"/>
</dbReference>
<dbReference type="InterPro" id="IPR035996">
    <property type="entry name" value="4pyrrol_Methylase_sf"/>
</dbReference>
<evidence type="ECO:0000256" key="2">
    <source>
        <dbReference type="ARBA" id="ARBA00012162"/>
    </source>
</evidence>
<evidence type="ECO:0000313" key="13">
    <source>
        <dbReference type="Proteomes" id="UP000501747"/>
    </source>
</evidence>
<gene>
    <name evidence="12" type="primary">cobA</name>
    <name evidence="12" type="ORF">G7082_09095</name>
</gene>
<evidence type="ECO:0000256" key="3">
    <source>
        <dbReference type="ARBA" id="ARBA00018323"/>
    </source>
</evidence>
<evidence type="ECO:0000259" key="10">
    <source>
        <dbReference type="Pfam" id="PF00590"/>
    </source>
</evidence>
<dbReference type="Gene3D" id="3.40.1010.10">
    <property type="entry name" value="Cobalt-precorrin-4 Transmethylase, Domain 1"/>
    <property type="match status" value="1"/>
</dbReference>
<dbReference type="GO" id="GO:0019354">
    <property type="term" value="P:siroheme biosynthetic process"/>
    <property type="evidence" value="ECO:0007669"/>
    <property type="project" value="InterPro"/>
</dbReference>
<evidence type="ECO:0000256" key="9">
    <source>
        <dbReference type="RuleBase" id="RU003960"/>
    </source>
</evidence>
<dbReference type="InterPro" id="IPR006366">
    <property type="entry name" value="CobA/CysG_C"/>
</dbReference>
<evidence type="ECO:0000256" key="8">
    <source>
        <dbReference type="ARBA" id="ARBA00079776"/>
    </source>
</evidence>
<dbReference type="Pfam" id="PF00590">
    <property type="entry name" value="TP_methylase"/>
    <property type="match status" value="1"/>
</dbReference>
<dbReference type="PANTHER" id="PTHR45790">
    <property type="entry name" value="SIROHEME SYNTHASE-RELATED"/>
    <property type="match status" value="1"/>
</dbReference>
<keyword evidence="5 9" id="KW-0808">Transferase</keyword>
<dbReference type="InterPro" id="IPR014776">
    <property type="entry name" value="4pyrrole_Mease_sub2"/>
</dbReference>
<dbReference type="InterPro" id="IPR014777">
    <property type="entry name" value="4pyrrole_Mease_sub1"/>
</dbReference>
<evidence type="ECO:0000256" key="1">
    <source>
        <dbReference type="ARBA" id="ARBA00005879"/>
    </source>
</evidence>
<keyword evidence="4 9" id="KW-0489">Methyltransferase</keyword>
<dbReference type="FunFam" id="3.30.950.10:FF:000001">
    <property type="entry name" value="Siroheme synthase"/>
    <property type="match status" value="1"/>
</dbReference>
<evidence type="ECO:0000259" key="11">
    <source>
        <dbReference type="Pfam" id="PF02602"/>
    </source>
</evidence>
<dbReference type="InterPro" id="IPR036108">
    <property type="entry name" value="4pyrrol_syn_uPrphyn_synt_sf"/>
</dbReference>
<reference evidence="12 13" key="1">
    <citation type="submission" date="2020-03" db="EMBL/GenBank/DDBJ databases">
        <title>Vagococcus sp. nov., isolated from beetles.</title>
        <authorList>
            <person name="Hyun D.-W."/>
            <person name="Bae J.-W."/>
        </authorList>
    </citation>
    <scope>NUCLEOTIDE SEQUENCE [LARGE SCALE GENOMIC DNA]</scope>
    <source>
        <strain evidence="12 13">HDW17B</strain>
    </source>
</reference>
<dbReference type="PANTHER" id="PTHR45790:SF3">
    <property type="entry name" value="S-ADENOSYL-L-METHIONINE-DEPENDENT UROPORPHYRINOGEN III METHYLTRANSFERASE, CHLOROPLASTIC"/>
    <property type="match status" value="1"/>
</dbReference>
<dbReference type="GO" id="GO:0004851">
    <property type="term" value="F:uroporphyrin-III C-methyltransferase activity"/>
    <property type="evidence" value="ECO:0007669"/>
    <property type="project" value="UniProtKB-EC"/>
</dbReference>
<dbReference type="NCBIfam" id="TIGR01469">
    <property type="entry name" value="cobA_cysG_Cterm"/>
    <property type="match status" value="1"/>
</dbReference>
<dbReference type="GO" id="GO:0032259">
    <property type="term" value="P:methylation"/>
    <property type="evidence" value="ECO:0007669"/>
    <property type="project" value="UniProtKB-KW"/>
</dbReference>
<dbReference type="InterPro" id="IPR000878">
    <property type="entry name" value="4pyrrol_Mease"/>
</dbReference>
<dbReference type="PROSITE" id="PS00840">
    <property type="entry name" value="SUMT_2"/>
    <property type="match status" value="1"/>
</dbReference>
<sequence length="476" mass="53811">MKGQITLIGAGPGEPELLTLKALRKLKEADAVFYDRLINQDLLNYCSDSCELIDVGKKPKEHKVPQSEIEALIIKKAKEGKRVVRLKSGDPYVFGRGGEEGRNITENDLDFEVIPGITSAIGGLAYAGIPITHRDFSSSFHVITGHLKSENNQLDWKNLAKTEGTLVFLMGMSELETITNQLMKHQKSKDTPVAIVRWATRKDQKTVVGTLETICDVAKSAQMTSPSLIVMGEVVTQRDYLNFYESRPLFGKRVMVPFTEKKGMTHHLIDAGASVLELPKLTKNFLSQNFTIESMKEIVFLDGESVKLFIDQLIETKQDIRQLQHVAFVTIGHHTKVAVNALGILPSEVFETLSDYDLSKKEIETTLFVGEKSYIDQLKELNNQINYYSPFEMISQELNEEELDEVDYLYLPSSKAAYYFIKDLSKEMLEKLITKKIMVMGEVTSKIFEDKNIPVIQSERPSFESVINKLIEEDIK</sequence>
<dbReference type="Pfam" id="PF02602">
    <property type="entry name" value="HEM4"/>
    <property type="match status" value="1"/>
</dbReference>
<evidence type="ECO:0000256" key="7">
    <source>
        <dbReference type="ARBA" id="ARBA00023244"/>
    </source>
</evidence>
<dbReference type="NCBIfam" id="NF004790">
    <property type="entry name" value="PRK06136.1"/>
    <property type="match status" value="1"/>
</dbReference>
<comment type="similarity">
    <text evidence="1 9">Belongs to the precorrin methyltransferase family.</text>
</comment>
<dbReference type="Gene3D" id="3.30.950.10">
    <property type="entry name" value="Methyltransferase, Cobalt-precorrin-4 Transmethylase, Domain 2"/>
    <property type="match status" value="1"/>
</dbReference>
<dbReference type="Gene3D" id="3.40.50.10090">
    <property type="match status" value="1"/>
</dbReference>
<dbReference type="InterPro" id="IPR003043">
    <property type="entry name" value="Uropor_MeTrfase_CS"/>
</dbReference>
<keyword evidence="13" id="KW-1185">Reference proteome</keyword>
<keyword evidence="7" id="KW-0627">Porphyrin biosynthesis</keyword>